<sequence>MELRIKPADRNLYPLAGLLVKGASVRTWAAALQALGLSVEEATVFPLPGAVANSVWGCLIVPPPGAWPDDPGPFEALQLAGGLLYLPARAQLYPRLADGELTRLLAGKPHLMHPDMGFVELEAPVDWTALLALPEPASPLLREPAASVFIPMRVKTLQVAPVPADDVISNMEQQAFPKRASLDEKPLNPLEKAKLFFYKGLFGKHTGTAAEGSGTEPRPLLGALARLRGLLGGKEDGWQQRMQEDFESLQRRNQKQVDRLLELLRKDPLDALRYAVPLDEGGVARGGDGGSFSLLPRWLDFSLLGNLIGGSGGGGGFSLEASAYQRLQEQYRNTAQELIRRGEYHKAAFVYLKLLKDYRQAAATLEQGGHYQEAASIYLKFCNDRKAAAECYEKGCMTASAIELYKELGLHEKVGDLYRELRQEKEALHYYQLVVDAHINTGRYLQAAHLQAAKMLDDAAANATLLRGFRAGRESEACLRTWCDRAADDRELATSLADLSRQDVGPQNYEVYLRVLEHVFGRRPALVSPVRALAYDVVLRYVDRNPAISSALHGFNPGDKELVKDTMRFQLGRRKRGA</sequence>
<keyword evidence="4" id="KW-1185">Reference proteome</keyword>
<accession>A0ABP8HKH1</accession>
<feature type="domain" description="MoxR-vWA-beta-propeller ternary system" evidence="2">
    <location>
        <begin position="2"/>
        <end position="172"/>
    </location>
</feature>
<organism evidence="3 4">
    <name type="scientific">Flaviaesturariibacter amylovorans</name>
    <dbReference type="NCBI Taxonomy" id="1084520"/>
    <lineage>
        <taxon>Bacteria</taxon>
        <taxon>Pseudomonadati</taxon>
        <taxon>Bacteroidota</taxon>
        <taxon>Chitinophagia</taxon>
        <taxon>Chitinophagales</taxon>
        <taxon>Chitinophagaceae</taxon>
        <taxon>Flaviaestuariibacter</taxon>
    </lineage>
</organism>
<keyword evidence="1" id="KW-0175">Coiled coil</keyword>
<dbReference type="Pfam" id="PF19919">
    <property type="entry name" value="bpX3"/>
    <property type="match status" value="1"/>
</dbReference>
<evidence type="ECO:0000313" key="3">
    <source>
        <dbReference type="EMBL" id="GAA4340615.1"/>
    </source>
</evidence>
<protein>
    <recommendedName>
        <fullName evidence="2">MoxR-vWA-beta-propeller ternary system domain-containing protein</fullName>
    </recommendedName>
</protein>
<feature type="coiled-coil region" evidence="1">
    <location>
        <begin position="239"/>
        <end position="266"/>
    </location>
</feature>
<name>A0ABP8HKH1_9BACT</name>
<dbReference type="InterPro" id="IPR011990">
    <property type="entry name" value="TPR-like_helical_dom_sf"/>
</dbReference>
<dbReference type="Proteomes" id="UP001501725">
    <property type="component" value="Unassembled WGS sequence"/>
</dbReference>
<dbReference type="EMBL" id="BAABGY010000014">
    <property type="protein sequence ID" value="GAA4340615.1"/>
    <property type="molecule type" value="Genomic_DNA"/>
</dbReference>
<dbReference type="SUPFAM" id="SSF48452">
    <property type="entry name" value="TPR-like"/>
    <property type="match status" value="1"/>
</dbReference>
<proteinExistence type="predicted"/>
<evidence type="ECO:0000256" key="1">
    <source>
        <dbReference type="SAM" id="Coils"/>
    </source>
</evidence>
<reference evidence="4" key="1">
    <citation type="journal article" date="2019" name="Int. J. Syst. Evol. Microbiol.">
        <title>The Global Catalogue of Microorganisms (GCM) 10K type strain sequencing project: providing services to taxonomists for standard genome sequencing and annotation.</title>
        <authorList>
            <consortium name="The Broad Institute Genomics Platform"/>
            <consortium name="The Broad Institute Genome Sequencing Center for Infectious Disease"/>
            <person name="Wu L."/>
            <person name="Ma J."/>
        </authorList>
    </citation>
    <scope>NUCLEOTIDE SEQUENCE [LARGE SCALE GENOMIC DNA]</scope>
    <source>
        <strain evidence="4">JCM 17919</strain>
    </source>
</reference>
<evidence type="ECO:0000259" key="2">
    <source>
        <dbReference type="Pfam" id="PF19919"/>
    </source>
</evidence>
<dbReference type="InterPro" id="IPR045551">
    <property type="entry name" value="bpX3"/>
</dbReference>
<dbReference type="Gene3D" id="1.25.40.10">
    <property type="entry name" value="Tetratricopeptide repeat domain"/>
    <property type="match status" value="1"/>
</dbReference>
<comment type="caution">
    <text evidence="3">The sequence shown here is derived from an EMBL/GenBank/DDBJ whole genome shotgun (WGS) entry which is preliminary data.</text>
</comment>
<evidence type="ECO:0000313" key="4">
    <source>
        <dbReference type="Proteomes" id="UP001501725"/>
    </source>
</evidence>
<gene>
    <name evidence="3" type="ORF">GCM10023184_38420</name>
</gene>
<dbReference type="RefSeq" id="WP_345257487.1">
    <property type="nucleotide sequence ID" value="NZ_BAABGY010000014.1"/>
</dbReference>